<dbReference type="Proteomes" id="UP001632037">
    <property type="component" value="Unassembled WGS sequence"/>
</dbReference>
<feature type="compositionally biased region" description="Gly residues" evidence="1">
    <location>
        <begin position="93"/>
        <end position="102"/>
    </location>
</feature>
<accession>A0ABD3F740</accession>
<feature type="region of interest" description="Disordered" evidence="1">
    <location>
        <begin position="74"/>
        <end position="102"/>
    </location>
</feature>
<evidence type="ECO:0000313" key="3">
    <source>
        <dbReference type="Proteomes" id="UP001632037"/>
    </source>
</evidence>
<comment type="caution">
    <text evidence="2">The sequence shown here is derived from an EMBL/GenBank/DDBJ whole genome shotgun (WGS) entry which is preliminary data.</text>
</comment>
<evidence type="ECO:0000256" key="1">
    <source>
        <dbReference type="SAM" id="MobiDB-lite"/>
    </source>
</evidence>
<sequence>MEAEDAPPAKRKAPATTVIEQLDWSKLGLGGGREDDSPPQFDVRGNPVSSLSQAAKADFLSITALQALILTAGNRQQEDQNTKPAAVKNEGPSLGGKGGSNW</sequence>
<dbReference type="AlphaFoldDB" id="A0ABD3F740"/>
<dbReference type="EMBL" id="JBIMZQ010000034">
    <property type="protein sequence ID" value="KAL3661792.1"/>
    <property type="molecule type" value="Genomic_DNA"/>
</dbReference>
<protein>
    <submittedName>
        <fullName evidence="2">Uncharacterized protein</fullName>
    </submittedName>
</protein>
<name>A0ABD3F740_9STRA</name>
<proteinExistence type="predicted"/>
<evidence type="ECO:0000313" key="2">
    <source>
        <dbReference type="EMBL" id="KAL3661792.1"/>
    </source>
</evidence>
<reference evidence="2 3" key="1">
    <citation type="submission" date="2024-09" db="EMBL/GenBank/DDBJ databases">
        <title>Genome sequencing and assembly of Phytophthora oleae, isolate VK10A, causative agent of rot of olive drupes.</title>
        <authorList>
            <person name="Conti Taguali S."/>
            <person name="Riolo M."/>
            <person name="La Spada F."/>
            <person name="Cacciola S.O."/>
            <person name="Dionisio G."/>
        </authorList>
    </citation>
    <scope>NUCLEOTIDE SEQUENCE [LARGE SCALE GENOMIC DNA]</scope>
    <source>
        <strain evidence="2 3">VK10A</strain>
    </source>
</reference>
<organism evidence="2 3">
    <name type="scientific">Phytophthora oleae</name>
    <dbReference type="NCBI Taxonomy" id="2107226"/>
    <lineage>
        <taxon>Eukaryota</taxon>
        <taxon>Sar</taxon>
        <taxon>Stramenopiles</taxon>
        <taxon>Oomycota</taxon>
        <taxon>Peronosporomycetes</taxon>
        <taxon>Peronosporales</taxon>
        <taxon>Peronosporaceae</taxon>
        <taxon>Phytophthora</taxon>
    </lineage>
</organism>
<gene>
    <name evidence="2" type="ORF">V7S43_013087</name>
</gene>
<keyword evidence="3" id="KW-1185">Reference proteome</keyword>